<evidence type="ECO:0000313" key="1">
    <source>
        <dbReference type="EMBL" id="PSJ36283.1"/>
    </source>
</evidence>
<dbReference type="Proteomes" id="UP000241167">
    <property type="component" value="Unassembled WGS sequence"/>
</dbReference>
<reference evidence="1 2" key="1">
    <citation type="submission" date="2018-03" db="EMBL/GenBank/DDBJ databases">
        <title>The draft genome of Sphingosinicella sp. GL-C-18.</title>
        <authorList>
            <person name="Liu L."/>
            <person name="Li L."/>
            <person name="Liang L."/>
            <person name="Zhang X."/>
            <person name="Wang T."/>
        </authorList>
    </citation>
    <scope>NUCLEOTIDE SEQUENCE [LARGE SCALE GENOMIC DNA]</scope>
    <source>
        <strain evidence="1 2">GL-C-18</strain>
    </source>
</reference>
<comment type="caution">
    <text evidence="1">The sequence shown here is derived from an EMBL/GenBank/DDBJ whole genome shotgun (WGS) entry which is preliminary data.</text>
</comment>
<dbReference type="OrthoDB" id="7595500at2"/>
<dbReference type="RefSeq" id="WP_106516109.1">
    <property type="nucleotide sequence ID" value="NZ_PXYI01000015.1"/>
</dbReference>
<sequence>MRLEDVDAKMKDWRQGDVVLGLAVPFVSFAHSATPVSRDARLQAEGADQTDFLLDVMTDVPGFAVLSQTCDIVRDSERRPYVEVAPLIASDTSNPAAFRKSTHRAYVPALEAHGLVADLDRVMVIEKPLLAALPPEARIIGCPSEDDRRRFAEALARKHLRFAFPDDFNKALARISQQVTKRHGKDSPMGNFLGLTDDIRAYSPDWDAAEPNVLILFVFPEAAAIPDNAQKLVDELIDRFVPTGAFKNLRGQAVAYDTMTAARYRETDSLDFDHLSSSSDRPSQGE</sequence>
<accession>A0A2P7QE85</accession>
<protein>
    <submittedName>
        <fullName evidence="1">Uncharacterized protein</fullName>
    </submittedName>
</protein>
<proteinExistence type="predicted"/>
<dbReference type="AlphaFoldDB" id="A0A2P7QE85"/>
<dbReference type="EMBL" id="PXYI01000015">
    <property type="protein sequence ID" value="PSJ36283.1"/>
    <property type="molecule type" value="Genomic_DNA"/>
</dbReference>
<gene>
    <name evidence="1" type="ORF">C7I55_26680</name>
</gene>
<evidence type="ECO:0000313" key="2">
    <source>
        <dbReference type="Proteomes" id="UP000241167"/>
    </source>
</evidence>
<name>A0A2P7QE85_9SPHN</name>
<organism evidence="1 2">
    <name type="scientific">Allosphingosinicella deserti</name>
    <dbReference type="NCBI Taxonomy" id="2116704"/>
    <lineage>
        <taxon>Bacteria</taxon>
        <taxon>Pseudomonadati</taxon>
        <taxon>Pseudomonadota</taxon>
        <taxon>Alphaproteobacteria</taxon>
        <taxon>Sphingomonadales</taxon>
        <taxon>Sphingomonadaceae</taxon>
        <taxon>Allosphingosinicella</taxon>
    </lineage>
</organism>
<keyword evidence="2" id="KW-1185">Reference proteome</keyword>